<protein>
    <submittedName>
        <fullName evidence="2">Uncharacterized protein</fullName>
    </submittedName>
</protein>
<name>A0A8J2UN68_9BURK</name>
<evidence type="ECO:0000256" key="1">
    <source>
        <dbReference type="SAM" id="MobiDB-lite"/>
    </source>
</evidence>
<dbReference type="EMBL" id="BMCG01000005">
    <property type="protein sequence ID" value="GGC15874.1"/>
    <property type="molecule type" value="Genomic_DNA"/>
</dbReference>
<accession>A0A8J2UN68</accession>
<evidence type="ECO:0000313" key="2">
    <source>
        <dbReference type="EMBL" id="GGC15874.1"/>
    </source>
</evidence>
<reference evidence="2" key="1">
    <citation type="journal article" date="2014" name="Int. J. Syst. Evol. Microbiol.">
        <title>Complete genome sequence of Corynebacterium casei LMG S-19264T (=DSM 44701T), isolated from a smear-ripened cheese.</title>
        <authorList>
            <consortium name="US DOE Joint Genome Institute (JGI-PGF)"/>
            <person name="Walter F."/>
            <person name="Albersmeier A."/>
            <person name="Kalinowski J."/>
            <person name="Ruckert C."/>
        </authorList>
    </citation>
    <scope>NUCLEOTIDE SEQUENCE</scope>
    <source>
        <strain evidence="2">CCM 7086</strain>
    </source>
</reference>
<dbReference type="AlphaFoldDB" id="A0A8J2UN68"/>
<evidence type="ECO:0000313" key="3">
    <source>
        <dbReference type="Proteomes" id="UP000620266"/>
    </source>
</evidence>
<organism evidence="2 3">
    <name type="scientific">Oxalicibacterium flavum</name>
    <dbReference type="NCBI Taxonomy" id="179467"/>
    <lineage>
        <taxon>Bacteria</taxon>
        <taxon>Pseudomonadati</taxon>
        <taxon>Pseudomonadota</taxon>
        <taxon>Betaproteobacteria</taxon>
        <taxon>Burkholderiales</taxon>
        <taxon>Oxalobacteraceae</taxon>
        <taxon>Oxalicibacterium</taxon>
    </lineage>
</organism>
<comment type="caution">
    <text evidence="2">The sequence shown here is derived from an EMBL/GenBank/DDBJ whole genome shotgun (WGS) entry which is preliminary data.</text>
</comment>
<dbReference type="Proteomes" id="UP000620266">
    <property type="component" value="Unassembled WGS sequence"/>
</dbReference>
<proteinExistence type="predicted"/>
<reference evidence="2" key="2">
    <citation type="submission" date="2020-09" db="EMBL/GenBank/DDBJ databases">
        <authorList>
            <person name="Sun Q."/>
            <person name="Sedlacek I."/>
        </authorList>
    </citation>
    <scope>NUCLEOTIDE SEQUENCE</scope>
    <source>
        <strain evidence="2">CCM 7086</strain>
    </source>
</reference>
<gene>
    <name evidence="2" type="ORF">GCM10007205_26030</name>
</gene>
<feature type="region of interest" description="Disordered" evidence="1">
    <location>
        <begin position="135"/>
        <end position="156"/>
    </location>
</feature>
<sequence>MKARYTKTRAIGTIPSMRHFSAFLFMLCLALSWAWTDSVACQGPQQNAASVRGDFPAAQTALLRQGLPTADGTFALVAERPTAPWNEAFAGNHGCQASPGDSTLADTQSPDPHELDLLLYAPLVSAEVHNAPALASAHPPRMGPAFRSYRPPSLKA</sequence>
<keyword evidence="3" id="KW-1185">Reference proteome</keyword>